<evidence type="ECO:0000256" key="9">
    <source>
        <dbReference type="PROSITE-ProRule" id="PRU01360"/>
    </source>
</evidence>
<organism evidence="14 15">
    <name type="scientific">Candidatus Synechococcus spongiarum</name>
    <dbReference type="NCBI Taxonomy" id="431041"/>
    <lineage>
        <taxon>Bacteria</taxon>
        <taxon>Bacillati</taxon>
        <taxon>Cyanobacteriota</taxon>
        <taxon>Cyanophyceae</taxon>
        <taxon>Synechococcales</taxon>
        <taxon>Synechococcaceae</taxon>
        <taxon>Synechococcus</taxon>
    </lineage>
</organism>
<dbReference type="Pfam" id="PF00593">
    <property type="entry name" value="TonB_dep_Rec_b-barrel"/>
    <property type="match status" value="1"/>
</dbReference>
<dbReference type="Proteomes" id="UP000182631">
    <property type="component" value="Unassembled WGS sequence"/>
</dbReference>
<dbReference type="PANTHER" id="PTHR30069:SF41">
    <property type="entry name" value="HEME_HEMOPEXIN UTILIZATION PROTEIN C"/>
    <property type="match status" value="1"/>
</dbReference>
<dbReference type="InterPro" id="IPR039426">
    <property type="entry name" value="TonB-dep_rcpt-like"/>
</dbReference>
<keyword evidence="3 9" id="KW-0813">Transport</keyword>
<keyword evidence="15" id="KW-1185">Reference proteome</keyword>
<evidence type="ECO:0000256" key="3">
    <source>
        <dbReference type="ARBA" id="ARBA00022448"/>
    </source>
</evidence>
<evidence type="ECO:0000259" key="13">
    <source>
        <dbReference type="Pfam" id="PF07715"/>
    </source>
</evidence>
<protein>
    <submittedName>
        <fullName evidence="14">TonB-dependent hemin, ferrichrome receptor</fullName>
    </submittedName>
</protein>
<feature type="non-terminal residue" evidence="14">
    <location>
        <position position="540"/>
    </location>
</feature>
<evidence type="ECO:0000256" key="4">
    <source>
        <dbReference type="ARBA" id="ARBA00022452"/>
    </source>
</evidence>
<keyword evidence="11" id="KW-0732">Signal</keyword>
<evidence type="ECO:0000256" key="7">
    <source>
        <dbReference type="ARBA" id="ARBA00023136"/>
    </source>
</evidence>
<evidence type="ECO:0000256" key="5">
    <source>
        <dbReference type="ARBA" id="ARBA00022692"/>
    </source>
</evidence>
<dbReference type="SUPFAM" id="SSF56935">
    <property type="entry name" value="Porins"/>
    <property type="match status" value="1"/>
</dbReference>
<dbReference type="Pfam" id="PF07715">
    <property type="entry name" value="Plug"/>
    <property type="match status" value="1"/>
</dbReference>
<evidence type="ECO:0000256" key="1">
    <source>
        <dbReference type="ARBA" id="ARBA00004571"/>
    </source>
</evidence>
<keyword evidence="14" id="KW-0675">Receptor</keyword>
<dbReference type="PROSITE" id="PS52016">
    <property type="entry name" value="TONB_DEPENDENT_REC_3"/>
    <property type="match status" value="1"/>
</dbReference>
<keyword evidence="5 9" id="KW-0812">Transmembrane</keyword>
<reference evidence="15" key="1">
    <citation type="submission" date="2016-02" db="EMBL/GenBank/DDBJ databases">
        <authorList>
            <person name="liu f."/>
        </authorList>
    </citation>
    <scope>NUCLEOTIDE SEQUENCE [LARGE SCALE GENOMIC DNA]</scope>
</reference>
<name>A0A164Y5H3_9SYNE</name>
<evidence type="ECO:0000256" key="2">
    <source>
        <dbReference type="ARBA" id="ARBA00009810"/>
    </source>
</evidence>
<evidence type="ECO:0000256" key="10">
    <source>
        <dbReference type="RuleBase" id="RU003357"/>
    </source>
</evidence>
<evidence type="ECO:0000256" key="11">
    <source>
        <dbReference type="SAM" id="SignalP"/>
    </source>
</evidence>
<comment type="subcellular location">
    <subcellularLocation>
        <location evidence="1 9">Cell outer membrane</location>
        <topology evidence="1 9">Multi-pass membrane protein</topology>
    </subcellularLocation>
</comment>
<keyword evidence="8 9" id="KW-0998">Cell outer membrane</keyword>
<accession>A0A164Y5H3</accession>
<keyword evidence="6 10" id="KW-0798">TonB box</keyword>
<keyword evidence="4 9" id="KW-1134">Transmembrane beta strand</keyword>
<sequence length="540" mass="59420">MTRIKSLPAFVCLFSCGLSYLVILPAFAQEEPIELDPIVISGGKEKVVSDTPQSVSVLNQNELDRKQPTTVGNGLTDLPGVKAFGSNRVLGEAFNIRGFGQDNSGGEGRLILQVDGATKYYQQYRMGALFTDPELYKRVEVLRGPASSTLYGSGALAGVVTLETKDASDFLKDDDRDFALRQKLEMTSNGYGGFSSTILASRPTKNLEFLGAFIYRNNDDLKDGSGEQIRGSAFDAPSALLKSRYEFGDGNSQAIELSYQHWTTQEDEAEYEQTGTGSFGLVDREVTDKTVVLIYENTPLESDLIDFKARLSWSDTRVIQENAKNTLPPPFDTSVLFDDSTYAYENYQLSFENTSIFGLEEGLQTFLTAGVQGSWQTRTGEAERGFIRFQPGGKDTKVAAFVQTEMVFPNIGLTLIPGLRVEHAALTSDALNTNPNFNETVTNTAVSPKLAALFEINNNWSLFGSVAYTERLPVLDEIFDGASGNLELDAETGITYEIGTTYAINDIFVDNDALVTKLTVFRNDTENLIERASQRDPFIN</sequence>
<dbReference type="InterPro" id="IPR000531">
    <property type="entry name" value="Beta-barrel_TonB"/>
</dbReference>
<dbReference type="GO" id="GO:0044718">
    <property type="term" value="P:siderophore transmembrane transport"/>
    <property type="evidence" value="ECO:0007669"/>
    <property type="project" value="TreeGrafter"/>
</dbReference>
<evidence type="ECO:0000313" key="15">
    <source>
        <dbReference type="Proteomes" id="UP000182631"/>
    </source>
</evidence>
<comment type="similarity">
    <text evidence="2 9 10">Belongs to the TonB-dependent receptor family.</text>
</comment>
<evidence type="ECO:0000313" key="14">
    <source>
        <dbReference type="EMBL" id="SAY39227.1"/>
    </source>
</evidence>
<gene>
    <name evidence="14" type="ORF">FLM9_1297</name>
</gene>
<evidence type="ECO:0000256" key="8">
    <source>
        <dbReference type="ARBA" id="ARBA00023237"/>
    </source>
</evidence>
<dbReference type="EMBL" id="FITM01000144">
    <property type="protein sequence ID" value="SAY39227.1"/>
    <property type="molecule type" value="Genomic_DNA"/>
</dbReference>
<keyword evidence="7 9" id="KW-0472">Membrane</keyword>
<dbReference type="AlphaFoldDB" id="A0A164Y5H3"/>
<evidence type="ECO:0000259" key="12">
    <source>
        <dbReference type="Pfam" id="PF00593"/>
    </source>
</evidence>
<feature type="domain" description="TonB-dependent receptor-like beta-barrel" evidence="12">
    <location>
        <begin position="249"/>
        <end position="536"/>
    </location>
</feature>
<dbReference type="Gene3D" id="2.170.130.10">
    <property type="entry name" value="TonB-dependent receptor, plug domain"/>
    <property type="match status" value="1"/>
</dbReference>
<evidence type="ECO:0000256" key="6">
    <source>
        <dbReference type="ARBA" id="ARBA00023077"/>
    </source>
</evidence>
<dbReference type="GO" id="GO:0015344">
    <property type="term" value="F:siderophore uptake transmembrane transporter activity"/>
    <property type="evidence" value="ECO:0007669"/>
    <property type="project" value="TreeGrafter"/>
</dbReference>
<dbReference type="Gene3D" id="2.40.170.20">
    <property type="entry name" value="TonB-dependent receptor, beta-barrel domain"/>
    <property type="match status" value="1"/>
</dbReference>
<feature type="signal peptide" evidence="11">
    <location>
        <begin position="1"/>
        <end position="28"/>
    </location>
</feature>
<dbReference type="GO" id="GO:0009279">
    <property type="term" value="C:cell outer membrane"/>
    <property type="evidence" value="ECO:0007669"/>
    <property type="project" value="UniProtKB-SubCell"/>
</dbReference>
<dbReference type="PANTHER" id="PTHR30069">
    <property type="entry name" value="TONB-DEPENDENT OUTER MEMBRANE RECEPTOR"/>
    <property type="match status" value="1"/>
</dbReference>
<dbReference type="InterPro" id="IPR037066">
    <property type="entry name" value="Plug_dom_sf"/>
</dbReference>
<dbReference type="InterPro" id="IPR036942">
    <property type="entry name" value="Beta-barrel_TonB_sf"/>
</dbReference>
<feature type="domain" description="TonB-dependent receptor plug" evidence="13">
    <location>
        <begin position="48"/>
        <end position="159"/>
    </location>
</feature>
<proteinExistence type="inferred from homology"/>
<dbReference type="InterPro" id="IPR012910">
    <property type="entry name" value="Plug_dom"/>
</dbReference>
<feature type="chain" id="PRO_5007854548" evidence="11">
    <location>
        <begin position="29"/>
        <end position="540"/>
    </location>
</feature>